<protein>
    <submittedName>
        <fullName evidence="2">K7_Snf11p</fullName>
    </submittedName>
</protein>
<organism evidence="2 3">
    <name type="scientific">Saccharomyces cerevisiae (strain Kyokai no. 7 / NBRC 101557)</name>
    <name type="common">Baker's yeast</name>
    <dbReference type="NCBI Taxonomy" id="721032"/>
    <lineage>
        <taxon>Eukaryota</taxon>
        <taxon>Fungi</taxon>
        <taxon>Dikarya</taxon>
        <taxon>Ascomycota</taxon>
        <taxon>Saccharomycotina</taxon>
        <taxon>Saccharomycetes</taxon>
        <taxon>Saccharomycetales</taxon>
        <taxon>Saccharomycetaceae</taxon>
        <taxon>Saccharomyces</taxon>
    </lineage>
</organism>
<feature type="region of interest" description="Disordered" evidence="1">
    <location>
        <begin position="1"/>
        <end position="24"/>
    </location>
</feature>
<proteinExistence type="predicted"/>
<dbReference type="AlphaFoldDB" id="G2WAH7"/>
<comment type="caution">
    <text evidence="2">The sequence shown here is derived from an EMBL/GenBank/DDBJ whole genome shotgun (WGS) entry which is preliminary data.</text>
</comment>
<dbReference type="EMBL" id="DG000040">
    <property type="protein sequence ID" value="GAA22309.1"/>
    <property type="molecule type" value="Genomic_DNA"/>
</dbReference>
<accession>G2WAH7</accession>
<reference evidence="2 3" key="1">
    <citation type="journal article" date="2011" name="DNA Res.">
        <title>Whole-genome sequencing of sake yeast Saccharomyces cerevisiae Kyokai no. 7.</title>
        <authorList>
            <person name="Akao T."/>
            <person name="Yashiro I."/>
            <person name="Hosoyama A."/>
            <person name="Kitagaki H."/>
            <person name="Horikawa H."/>
            <person name="Watanabe D."/>
            <person name="Akada R."/>
            <person name="Ando Y."/>
            <person name="Harashima S."/>
            <person name="Inoue T."/>
            <person name="Inoue Y."/>
            <person name="Kajiwara S."/>
            <person name="Kitamoto K."/>
            <person name="Kitamoto N."/>
            <person name="Kobayashi O."/>
            <person name="Kuhara S."/>
            <person name="Masubuchi T."/>
            <person name="Mizoguchi H."/>
            <person name="Nakao Y."/>
            <person name="Nakazato A."/>
            <person name="Namise M."/>
            <person name="Oba T."/>
            <person name="Ogata T."/>
            <person name="Ohta A."/>
            <person name="Sato M."/>
            <person name="Shibasaki S."/>
            <person name="Takatsume Y."/>
            <person name="Tanimoto S."/>
            <person name="Tsuboi H."/>
            <person name="Nishimura A."/>
            <person name="Yoda K."/>
            <person name="Ishikawa T."/>
            <person name="Iwashita K."/>
            <person name="Fujita N."/>
            <person name="Shimoi H."/>
        </authorList>
    </citation>
    <scope>NUCLEOTIDE SEQUENCE [LARGE SCALE GENOMIC DNA]</scope>
    <source>
        <strain evidence="3">Kyokai no. 7 / NBRC 101557</strain>
    </source>
</reference>
<evidence type="ECO:0000256" key="1">
    <source>
        <dbReference type="SAM" id="MobiDB-lite"/>
    </source>
</evidence>
<name>G2WAH7_YEASK</name>
<evidence type="ECO:0000313" key="2">
    <source>
        <dbReference type="EMBL" id="GAA22309.1"/>
    </source>
</evidence>
<dbReference type="Proteomes" id="UP000001608">
    <property type="component" value="Chromosome 4"/>
</dbReference>
<feature type="compositionally biased region" description="Low complexity" evidence="1">
    <location>
        <begin position="9"/>
        <end position="21"/>
    </location>
</feature>
<sequence length="161" mass="17966">MSSEIAYSNTNTNTENENRNTGAGVDVNTNANANANATANATAELNLPTVDEQRQYKIQLLLHINSILLARVIQMNNSLQNNLQNNINNSNNNNIIRIQQLISQFLKRVHANLQCISQINQGVPSAKPLILTPPQLANQQQPPQDILSKLYLLLARVFEIW</sequence>
<dbReference type="HOGENOM" id="CLU_116829_0_0_1"/>
<gene>
    <name evidence="2" type="primary">K7_SNF11</name>
    <name evidence="2" type="ORF">SYK7_012301</name>
</gene>
<evidence type="ECO:0000313" key="3">
    <source>
        <dbReference type="Proteomes" id="UP000001608"/>
    </source>
</evidence>